<dbReference type="AlphaFoldDB" id="A0A5M6IBZ6"/>
<sequence>MWPYMETTRNGVALKQASAIGTVLSAPFVSLSGAAPRATAAQDADLTHADPMARHRWTPDEPHDASNDDHWYLHGVFGWMLRGLNGYLERRELEHTLLSMDAHQLTDIGLTRSDIPNVVAGRFHRGDRR</sequence>
<reference evidence="2 3" key="1">
    <citation type="submission" date="2019-09" db="EMBL/GenBank/DDBJ databases">
        <title>Genome sequence of Roseospira marina, one of the more divergent members of the non-sulfur purple photosynthetic bacterial family, the Rhodospirillaceae.</title>
        <authorList>
            <person name="Meyer T."/>
            <person name="Kyndt J."/>
        </authorList>
    </citation>
    <scope>NUCLEOTIDE SEQUENCE [LARGE SCALE GENOMIC DNA]</scope>
    <source>
        <strain evidence="2 3">DSM 15113</strain>
    </source>
</reference>
<feature type="domain" description="YjiS-like" evidence="1">
    <location>
        <begin position="84"/>
        <end position="115"/>
    </location>
</feature>
<dbReference type="EMBL" id="VWPJ01000007">
    <property type="protein sequence ID" value="KAA5605776.1"/>
    <property type="molecule type" value="Genomic_DNA"/>
</dbReference>
<evidence type="ECO:0000259" key="1">
    <source>
        <dbReference type="Pfam" id="PF06568"/>
    </source>
</evidence>
<dbReference type="Proteomes" id="UP000324065">
    <property type="component" value="Unassembled WGS sequence"/>
</dbReference>
<comment type="caution">
    <text evidence="2">The sequence shown here is derived from an EMBL/GenBank/DDBJ whole genome shotgun (WGS) entry which is preliminary data.</text>
</comment>
<organism evidence="2 3">
    <name type="scientific">Roseospira marina</name>
    <dbReference type="NCBI Taxonomy" id="140057"/>
    <lineage>
        <taxon>Bacteria</taxon>
        <taxon>Pseudomonadati</taxon>
        <taxon>Pseudomonadota</taxon>
        <taxon>Alphaproteobacteria</taxon>
        <taxon>Rhodospirillales</taxon>
        <taxon>Rhodospirillaceae</taxon>
        <taxon>Roseospira</taxon>
    </lineage>
</organism>
<evidence type="ECO:0000313" key="2">
    <source>
        <dbReference type="EMBL" id="KAA5605776.1"/>
    </source>
</evidence>
<dbReference type="OrthoDB" id="7361021at2"/>
<gene>
    <name evidence="2" type="ORF">F1188_09150</name>
</gene>
<dbReference type="InterPro" id="IPR009506">
    <property type="entry name" value="YjiS-like"/>
</dbReference>
<keyword evidence="3" id="KW-1185">Reference proteome</keyword>
<evidence type="ECO:0000313" key="3">
    <source>
        <dbReference type="Proteomes" id="UP000324065"/>
    </source>
</evidence>
<dbReference type="Pfam" id="PF06568">
    <property type="entry name" value="YjiS-like"/>
    <property type="match status" value="1"/>
</dbReference>
<proteinExistence type="predicted"/>
<dbReference type="RefSeq" id="WP_150062106.1">
    <property type="nucleotide sequence ID" value="NZ_JACHII010000004.1"/>
</dbReference>
<accession>A0A5M6IBZ6</accession>
<protein>
    <submittedName>
        <fullName evidence="2">DUF1127 domain-containing protein</fullName>
    </submittedName>
</protein>
<name>A0A5M6IBZ6_9PROT</name>